<feature type="transmembrane region" description="Helical" evidence="1">
    <location>
        <begin position="104"/>
        <end position="129"/>
    </location>
</feature>
<proteinExistence type="predicted"/>
<feature type="transmembrane region" description="Helical" evidence="1">
    <location>
        <begin position="149"/>
        <end position="169"/>
    </location>
</feature>
<keyword evidence="3" id="KW-1185">Reference proteome</keyword>
<dbReference type="OrthoDB" id="9784784at2"/>
<keyword evidence="1" id="KW-0472">Membrane</keyword>
<reference evidence="2 3" key="1">
    <citation type="submission" date="2019-06" db="EMBL/GenBank/DDBJ databases">
        <title>Psychrobacillus vulpis sp. nov., a new species isolated from feces of a red fox that inhabits in The Tablas de Daimiel Natural Park, Albacete, Spain.</title>
        <authorList>
            <person name="Rodriguez M."/>
            <person name="Reina J.C."/>
            <person name="Bejar V."/>
            <person name="Llamas I."/>
        </authorList>
    </citation>
    <scope>NUCLEOTIDE SEQUENCE [LARGE SCALE GENOMIC DNA]</scope>
    <source>
        <strain evidence="2 3">Z8</strain>
    </source>
</reference>
<dbReference type="RefSeq" id="WP_142641893.1">
    <property type="nucleotide sequence ID" value="NZ_VDGI01000005.1"/>
</dbReference>
<dbReference type="AlphaFoldDB" id="A0A544TST4"/>
<feature type="transmembrane region" description="Helical" evidence="1">
    <location>
        <begin position="20"/>
        <end position="39"/>
    </location>
</feature>
<sequence>MLKIIKLEWKKNRLTSYFKGLAICIVGIFVAVALMSLGSQKGNDPMFPNYEEFMSLTNILIRIVFIIFSSVILSRIVIDEYKSNTIQVLFTYPLQRKKIIQSKLSIVFGFCFFSIIISTLIINISVFFLNPIMGFFEAPVSISEIITTVPTTFINAFMIAGVSLIPLYFGMRKKSTATTITSAVLIGFLINATVSNGGSSTSLFQFIGVPIVFCLLGLVIGYLSYHKIDKIDVA</sequence>
<dbReference type="Pfam" id="PF12730">
    <property type="entry name" value="ABC2_membrane_4"/>
    <property type="match status" value="1"/>
</dbReference>
<dbReference type="EMBL" id="VDGI01000005">
    <property type="protein sequence ID" value="TQR20511.1"/>
    <property type="molecule type" value="Genomic_DNA"/>
</dbReference>
<feature type="transmembrane region" description="Helical" evidence="1">
    <location>
        <begin position="206"/>
        <end position="225"/>
    </location>
</feature>
<organism evidence="2 3">
    <name type="scientific">Psychrobacillus vulpis</name>
    <dbReference type="NCBI Taxonomy" id="2325572"/>
    <lineage>
        <taxon>Bacteria</taxon>
        <taxon>Bacillati</taxon>
        <taxon>Bacillota</taxon>
        <taxon>Bacilli</taxon>
        <taxon>Bacillales</taxon>
        <taxon>Bacillaceae</taxon>
        <taxon>Psychrobacillus</taxon>
    </lineage>
</organism>
<evidence type="ECO:0000256" key="1">
    <source>
        <dbReference type="SAM" id="Phobius"/>
    </source>
</evidence>
<dbReference type="Proteomes" id="UP000316626">
    <property type="component" value="Unassembled WGS sequence"/>
</dbReference>
<name>A0A544TST4_9BACI</name>
<keyword evidence="1" id="KW-0812">Transmembrane</keyword>
<feature type="transmembrane region" description="Helical" evidence="1">
    <location>
        <begin position="176"/>
        <end position="194"/>
    </location>
</feature>
<comment type="caution">
    <text evidence="2">The sequence shown here is derived from an EMBL/GenBank/DDBJ whole genome shotgun (WGS) entry which is preliminary data.</text>
</comment>
<accession>A0A544TST4</accession>
<evidence type="ECO:0000313" key="3">
    <source>
        <dbReference type="Proteomes" id="UP000316626"/>
    </source>
</evidence>
<feature type="transmembrane region" description="Helical" evidence="1">
    <location>
        <begin position="59"/>
        <end position="78"/>
    </location>
</feature>
<keyword evidence="1" id="KW-1133">Transmembrane helix</keyword>
<protein>
    <submittedName>
        <fullName evidence="2">ABC transporter permease</fullName>
    </submittedName>
</protein>
<gene>
    <name evidence="2" type="ORF">FG384_07070</name>
</gene>
<evidence type="ECO:0000313" key="2">
    <source>
        <dbReference type="EMBL" id="TQR20511.1"/>
    </source>
</evidence>